<evidence type="ECO:0000256" key="13">
    <source>
        <dbReference type="ARBA" id="ARBA00023180"/>
    </source>
</evidence>
<comment type="pathway">
    <text evidence="3">Protein modification; protein glycosylation.</text>
</comment>
<dbReference type="GO" id="GO:0009312">
    <property type="term" value="P:oligosaccharide biosynthetic process"/>
    <property type="evidence" value="ECO:0007669"/>
    <property type="project" value="InterPro"/>
</dbReference>
<feature type="binding site" evidence="15">
    <location>
        <position position="61"/>
    </location>
    <ligand>
        <name>Mn(2+)</name>
        <dbReference type="ChEBI" id="CHEBI:29035"/>
    </ligand>
</feature>
<dbReference type="PANTHER" id="PTHR12871:SF0">
    <property type="entry name" value="ALPHA-1,6-MANNOSYL-GLYCOPROTEIN 2-BETA-N-ACETYLGLUCOSAMINYLTRANSFERASE"/>
    <property type="match status" value="1"/>
</dbReference>
<evidence type="ECO:0000313" key="18">
    <source>
        <dbReference type="Proteomes" id="UP000436088"/>
    </source>
</evidence>
<protein>
    <submittedName>
        <fullName evidence="17">Phytochrome C-like</fullName>
    </submittedName>
</protein>
<evidence type="ECO:0000256" key="1">
    <source>
        <dbReference type="ARBA" id="ARBA00001936"/>
    </source>
</evidence>
<dbReference type="EMBL" id="VEPZ02001037">
    <property type="protein sequence ID" value="KAE8699593.1"/>
    <property type="molecule type" value="Genomic_DNA"/>
</dbReference>
<keyword evidence="5" id="KW-0808">Transferase</keyword>
<keyword evidence="12 16" id="KW-1015">Disulfide bond</keyword>
<dbReference type="GO" id="GO:0006487">
    <property type="term" value="P:protein N-linked glycosylation"/>
    <property type="evidence" value="ECO:0007669"/>
    <property type="project" value="TreeGrafter"/>
</dbReference>
<keyword evidence="10" id="KW-0333">Golgi apparatus</keyword>
<evidence type="ECO:0000256" key="15">
    <source>
        <dbReference type="PIRSR" id="PIRSR607754-2"/>
    </source>
</evidence>
<accession>A0A6A3A6M9</accession>
<evidence type="ECO:0000256" key="8">
    <source>
        <dbReference type="ARBA" id="ARBA00022968"/>
    </source>
</evidence>
<dbReference type="GO" id="GO:0000139">
    <property type="term" value="C:Golgi membrane"/>
    <property type="evidence" value="ECO:0007669"/>
    <property type="project" value="UniProtKB-SubCell"/>
</dbReference>
<keyword evidence="4" id="KW-0328">Glycosyltransferase</keyword>
<organism evidence="17 18">
    <name type="scientific">Hibiscus syriacus</name>
    <name type="common">Rose of Sharon</name>
    <dbReference type="NCBI Taxonomy" id="106335"/>
    <lineage>
        <taxon>Eukaryota</taxon>
        <taxon>Viridiplantae</taxon>
        <taxon>Streptophyta</taxon>
        <taxon>Embryophyta</taxon>
        <taxon>Tracheophyta</taxon>
        <taxon>Spermatophyta</taxon>
        <taxon>Magnoliopsida</taxon>
        <taxon>eudicotyledons</taxon>
        <taxon>Gunneridae</taxon>
        <taxon>Pentapetalae</taxon>
        <taxon>rosids</taxon>
        <taxon>malvids</taxon>
        <taxon>Malvales</taxon>
        <taxon>Malvaceae</taxon>
        <taxon>Malvoideae</taxon>
        <taxon>Hibiscus</taxon>
    </lineage>
</organism>
<evidence type="ECO:0000256" key="4">
    <source>
        <dbReference type="ARBA" id="ARBA00022676"/>
    </source>
</evidence>
<keyword evidence="11" id="KW-0472">Membrane</keyword>
<comment type="subcellular location">
    <subcellularLocation>
        <location evidence="2">Golgi apparatus membrane</location>
        <topology evidence="2">Single-pass type II membrane protein</topology>
    </subcellularLocation>
</comment>
<dbReference type="GO" id="GO:0008455">
    <property type="term" value="F:alpha-1,6-mannosylglycoprotein 2-beta-N-acetylglucosaminyltransferase activity"/>
    <property type="evidence" value="ECO:0007669"/>
    <property type="project" value="InterPro"/>
</dbReference>
<keyword evidence="9" id="KW-1133">Transmembrane helix</keyword>
<dbReference type="GO" id="GO:0005795">
    <property type="term" value="C:Golgi stack"/>
    <property type="evidence" value="ECO:0007669"/>
    <property type="project" value="InterPro"/>
</dbReference>
<reference evidence="17" key="1">
    <citation type="submission" date="2019-09" db="EMBL/GenBank/DDBJ databases">
        <title>Draft genome information of white flower Hibiscus syriacus.</title>
        <authorList>
            <person name="Kim Y.-M."/>
        </authorList>
    </citation>
    <scope>NUCLEOTIDE SEQUENCE [LARGE SCALE GENOMIC DNA]</scope>
    <source>
        <strain evidence="17">YM2019G1</strain>
    </source>
</reference>
<proteinExistence type="predicted"/>
<keyword evidence="14 15" id="KW-0464">Manganese</keyword>
<keyword evidence="7 15" id="KW-0479">Metal-binding</keyword>
<sequence length="148" mass="16966">MCLPTVFSVFHRTVWRKIHWRAKEFCFFDDYNWDITMWATVYPSFGRPVYTLRGPRTSAVHFGKCGLHQGQGQSNACIDNGSVNIQVDDVDKVANIRSEWGVHVYHDQAGYKAGFKGWGGWGDHRDHQLCLSFAQMYHSYSTSLAVLS</sequence>
<comment type="cofactor">
    <cofactor evidence="1 15">
        <name>Mn(2+)</name>
        <dbReference type="ChEBI" id="CHEBI:29035"/>
    </cofactor>
</comment>
<evidence type="ECO:0000256" key="6">
    <source>
        <dbReference type="ARBA" id="ARBA00022692"/>
    </source>
</evidence>
<dbReference type="Pfam" id="PF05060">
    <property type="entry name" value="MGAT2"/>
    <property type="match status" value="1"/>
</dbReference>
<keyword evidence="6" id="KW-0812">Transmembrane</keyword>
<evidence type="ECO:0000256" key="10">
    <source>
        <dbReference type="ARBA" id="ARBA00023034"/>
    </source>
</evidence>
<evidence type="ECO:0000256" key="11">
    <source>
        <dbReference type="ARBA" id="ARBA00023136"/>
    </source>
</evidence>
<evidence type="ECO:0000256" key="14">
    <source>
        <dbReference type="ARBA" id="ARBA00023211"/>
    </source>
</evidence>
<dbReference type="InterPro" id="IPR007754">
    <property type="entry name" value="GlcNAc_II"/>
</dbReference>
<dbReference type="GO" id="GO:0046872">
    <property type="term" value="F:metal ion binding"/>
    <property type="evidence" value="ECO:0007669"/>
    <property type="project" value="UniProtKB-KW"/>
</dbReference>
<evidence type="ECO:0000256" key="7">
    <source>
        <dbReference type="ARBA" id="ARBA00022723"/>
    </source>
</evidence>
<evidence type="ECO:0000256" key="3">
    <source>
        <dbReference type="ARBA" id="ARBA00004922"/>
    </source>
</evidence>
<evidence type="ECO:0000256" key="9">
    <source>
        <dbReference type="ARBA" id="ARBA00022989"/>
    </source>
</evidence>
<keyword evidence="13" id="KW-0325">Glycoprotein</keyword>
<keyword evidence="18" id="KW-1185">Reference proteome</keyword>
<evidence type="ECO:0000313" key="17">
    <source>
        <dbReference type="EMBL" id="KAE8699593.1"/>
    </source>
</evidence>
<keyword evidence="8" id="KW-0735">Signal-anchor</keyword>
<feature type="disulfide bond" evidence="16">
    <location>
        <begin position="26"/>
        <end position="130"/>
    </location>
</feature>
<name>A0A6A3A6M9_HIBSY</name>
<dbReference type="Proteomes" id="UP000436088">
    <property type="component" value="Unassembled WGS sequence"/>
</dbReference>
<evidence type="ECO:0000256" key="2">
    <source>
        <dbReference type="ARBA" id="ARBA00004323"/>
    </source>
</evidence>
<evidence type="ECO:0000256" key="16">
    <source>
        <dbReference type="PIRSR" id="PIRSR607754-3"/>
    </source>
</evidence>
<gene>
    <name evidence="17" type="ORF">F3Y22_tig00110577pilonHSYRG00307</name>
</gene>
<evidence type="ECO:0000256" key="12">
    <source>
        <dbReference type="ARBA" id="ARBA00023157"/>
    </source>
</evidence>
<comment type="caution">
    <text evidence="17">The sequence shown here is derived from an EMBL/GenBank/DDBJ whole genome shotgun (WGS) entry which is preliminary data.</text>
</comment>
<evidence type="ECO:0000256" key="5">
    <source>
        <dbReference type="ARBA" id="ARBA00022679"/>
    </source>
</evidence>
<dbReference type="AlphaFoldDB" id="A0A6A3A6M9"/>
<dbReference type="UniPathway" id="UPA00378"/>
<dbReference type="PANTHER" id="PTHR12871">
    <property type="entry name" value="BETA-1,2-N-ACETYLGLUCOSAMINYLTRANSFERASE II"/>
    <property type="match status" value="1"/>
</dbReference>